<comment type="similarity">
    <text evidence="2">Belongs to the TLS1 family.</text>
</comment>
<dbReference type="OMA" id="NIKTGGM"/>
<proteinExistence type="inferred from homology"/>
<dbReference type="OrthoDB" id="5627at2759"/>
<protein>
    <recommendedName>
        <fullName evidence="7">Telomere length and silencing protein 1 homolog</fullName>
    </recommendedName>
</protein>
<evidence type="ECO:0000256" key="4">
    <source>
        <dbReference type="SAM" id="MobiDB-lite"/>
    </source>
</evidence>
<keyword evidence="3" id="KW-0539">Nucleus</keyword>
<evidence type="ECO:0008006" key="7">
    <source>
        <dbReference type="Google" id="ProtNLM"/>
    </source>
</evidence>
<dbReference type="GO" id="GO:0005681">
    <property type="term" value="C:spliceosomal complex"/>
    <property type="evidence" value="ECO:0007669"/>
    <property type="project" value="TreeGrafter"/>
</dbReference>
<dbReference type="Pfam" id="PF07052">
    <property type="entry name" value="Hep_59"/>
    <property type="match status" value="1"/>
</dbReference>
<evidence type="ECO:0000313" key="5">
    <source>
        <dbReference type="EnsemblMetazoa" id="XP_014244891.1"/>
    </source>
</evidence>
<name>A0A8I6TEX0_CIMLE</name>
<reference evidence="5" key="1">
    <citation type="submission" date="2022-01" db="UniProtKB">
        <authorList>
            <consortium name="EnsemblMetazoa"/>
        </authorList>
    </citation>
    <scope>IDENTIFICATION</scope>
</reference>
<sequence length="322" mass="37016">MLINIIKIITNEKPHELFWLPLDEQEEMSTEEEPSSVTFKKIRSKKSNFRKKDDIDSDEETNVLNKIEEMKTIQKMRERPNGVSVVTLALGEKISKTEEILVSDPFKVKTGGLINMANLKKGKVSNEDDAYNTGIGTQFSAETNKRDEDDEMMKYIEVELSKRKGKTKNETEVKKYCPPEEAALLAVPDHLRISSSQRNEEMLSNQMLSGIPEVDLGIEAKIKNIEATEEAKLKLLWESQNQKDGPSPFVPTNMAVNFVQHNRFNIEDHNTNKQADRRNNANQEKLTSQPYTQKGIKRGKGAEKATDDYHFEKFKKQYRKYV</sequence>
<feature type="compositionally biased region" description="Polar residues" evidence="4">
    <location>
        <begin position="280"/>
        <end position="292"/>
    </location>
</feature>
<organism evidence="5 6">
    <name type="scientific">Cimex lectularius</name>
    <name type="common">Bed bug</name>
    <name type="synonym">Acanthia lectularia</name>
    <dbReference type="NCBI Taxonomy" id="79782"/>
    <lineage>
        <taxon>Eukaryota</taxon>
        <taxon>Metazoa</taxon>
        <taxon>Ecdysozoa</taxon>
        <taxon>Arthropoda</taxon>
        <taxon>Hexapoda</taxon>
        <taxon>Insecta</taxon>
        <taxon>Pterygota</taxon>
        <taxon>Neoptera</taxon>
        <taxon>Paraneoptera</taxon>
        <taxon>Hemiptera</taxon>
        <taxon>Heteroptera</taxon>
        <taxon>Panheteroptera</taxon>
        <taxon>Cimicomorpha</taxon>
        <taxon>Cimicidae</taxon>
        <taxon>Cimex</taxon>
    </lineage>
</organism>
<keyword evidence="6" id="KW-1185">Reference proteome</keyword>
<feature type="compositionally biased region" description="Basic and acidic residues" evidence="4">
    <location>
        <begin position="264"/>
        <end position="279"/>
    </location>
</feature>
<evidence type="ECO:0000256" key="1">
    <source>
        <dbReference type="ARBA" id="ARBA00004123"/>
    </source>
</evidence>
<evidence type="ECO:0000313" key="6">
    <source>
        <dbReference type="Proteomes" id="UP000494040"/>
    </source>
</evidence>
<dbReference type="Proteomes" id="UP000494040">
    <property type="component" value="Unassembled WGS sequence"/>
</dbReference>
<dbReference type="InterPro" id="IPR010756">
    <property type="entry name" value="Tls1-like"/>
</dbReference>
<dbReference type="PANTHER" id="PTHR13486">
    <property type="entry name" value="TELOMERE LENGTH AND SILENCING PROTEIN 1 TLS1 FAMILY MEMBER"/>
    <property type="match status" value="1"/>
</dbReference>
<dbReference type="PANTHER" id="PTHR13486:SF2">
    <property type="entry name" value="SPLICING FACTOR C9ORF78"/>
    <property type="match status" value="1"/>
</dbReference>
<dbReference type="AlphaFoldDB" id="A0A8I6TEX0"/>
<dbReference type="GeneID" id="106664036"/>
<dbReference type="EnsemblMetazoa" id="XM_014389405.2">
    <property type="protein sequence ID" value="XP_014244891.1"/>
    <property type="gene ID" value="LOC106664036"/>
</dbReference>
<evidence type="ECO:0000256" key="2">
    <source>
        <dbReference type="ARBA" id="ARBA00007643"/>
    </source>
</evidence>
<feature type="region of interest" description="Disordered" evidence="4">
    <location>
        <begin position="264"/>
        <end position="305"/>
    </location>
</feature>
<dbReference type="RefSeq" id="XP_014244891.1">
    <property type="nucleotide sequence ID" value="XM_014389405.2"/>
</dbReference>
<comment type="subcellular location">
    <subcellularLocation>
        <location evidence="1">Nucleus</location>
    </subcellularLocation>
</comment>
<evidence type="ECO:0000256" key="3">
    <source>
        <dbReference type="ARBA" id="ARBA00023242"/>
    </source>
</evidence>
<accession>A0A8I6TEX0</accession>
<dbReference type="GO" id="GO:0000398">
    <property type="term" value="P:mRNA splicing, via spliceosome"/>
    <property type="evidence" value="ECO:0007669"/>
    <property type="project" value="TreeGrafter"/>
</dbReference>
<dbReference type="KEGG" id="clec:106664036"/>